<dbReference type="Gene3D" id="3.80.10.10">
    <property type="entry name" value="Ribonuclease Inhibitor"/>
    <property type="match status" value="1"/>
</dbReference>
<sequence>MTFTITPQSEFNIFAFGNGWVPDELLPKAKGQIQMLENAILEADSKLYKLRMKIGELKCVKDREEATKETFMSQLEAYRSLLSPFRRAPNEIIAKIIEFTLSNPYLLNYSDRRRLRMSISVCRRWRDAALQSPELWRGLDLVLPEDFRGTAEWDIPALLTMWFKRGGEGAPLRLKIKGDASLRTVSLFSPTPYITQFILSFIVGNPHWTELDISCFSTVITLEIVTSPSSFPTRRLALSFPSAAHAELPIERTVKLSGQTFPRLASLYLEGNIPRRLAIQLPSLVTLHLHNWTGHGTSLLSSLSDENLPQLRELVLEDLWLMFSNSAPKHHVLVHSTLERLVIIGSRTVNVLTQVSFPGLQTLRLCRVDYDQNALKDMVESFTAQLPDTFQTLWLEGSSLLPQVADLNAIVERHQTRIGG</sequence>
<reference evidence="1 2" key="1">
    <citation type="journal article" date="2019" name="Nat. Ecol. Evol.">
        <title>Megaphylogeny resolves global patterns of mushroom evolution.</title>
        <authorList>
            <person name="Varga T."/>
            <person name="Krizsan K."/>
            <person name="Foldi C."/>
            <person name="Dima B."/>
            <person name="Sanchez-Garcia M."/>
            <person name="Sanchez-Ramirez S."/>
            <person name="Szollosi G.J."/>
            <person name="Szarkandi J.G."/>
            <person name="Papp V."/>
            <person name="Albert L."/>
            <person name="Andreopoulos W."/>
            <person name="Angelini C."/>
            <person name="Antonin V."/>
            <person name="Barry K.W."/>
            <person name="Bougher N.L."/>
            <person name="Buchanan P."/>
            <person name="Buyck B."/>
            <person name="Bense V."/>
            <person name="Catcheside P."/>
            <person name="Chovatia M."/>
            <person name="Cooper J."/>
            <person name="Damon W."/>
            <person name="Desjardin D."/>
            <person name="Finy P."/>
            <person name="Geml J."/>
            <person name="Haridas S."/>
            <person name="Hughes K."/>
            <person name="Justo A."/>
            <person name="Karasinski D."/>
            <person name="Kautmanova I."/>
            <person name="Kiss B."/>
            <person name="Kocsube S."/>
            <person name="Kotiranta H."/>
            <person name="LaButti K.M."/>
            <person name="Lechner B.E."/>
            <person name="Liimatainen K."/>
            <person name="Lipzen A."/>
            <person name="Lukacs Z."/>
            <person name="Mihaltcheva S."/>
            <person name="Morgado L.N."/>
            <person name="Niskanen T."/>
            <person name="Noordeloos M.E."/>
            <person name="Ohm R.A."/>
            <person name="Ortiz-Santana B."/>
            <person name="Ovrebo C."/>
            <person name="Racz N."/>
            <person name="Riley R."/>
            <person name="Savchenko A."/>
            <person name="Shiryaev A."/>
            <person name="Soop K."/>
            <person name="Spirin V."/>
            <person name="Szebenyi C."/>
            <person name="Tomsovsky M."/>
            <person name="Tulloss R.E."/>
            <person name="Uehling J."/>
            <person name="Grigoriev I.V."/>
            <person name="Vagvolgyi C."/>
            <person name="Papp T."/>
            <person name="Martin F.M."/>
            <person name="Miettinen O."/>
            <person name="Hibbett D.S."/>
            <person name="Nagy L.G."/>
        </authorList>
    </citation>
    <scope>NUCLEOTIDE SEQUENCE [LARGE SCALE GENOMIC DNA]</scope>
    <source>
        <strain evidence="1 2">CBS 121175</strain>
    </source>
</reference>
<dbReference type="EMBL" id="ML210194">
    <property type="protein sequence ID" value="TFK24806.1"/>
    <property type="molecule type" value="Genomic_DNA"/>
</dbReference>
<evidence type="ECO:0000313" key="2">
    <source>
        <dbReference type="Proteomes" id="UP000307440"/>
    </source>
</evidence>
<dbReference type="InterPro" id="IPR036047">
    <property type="entry name" value="F-box-like_dom_sf"/>
</dbReference>
<dbReference type="SUPFAM" id="SSF52047">
    <property type="entry name" value="RNI-like"/>
    <property type="match status" value="1"/>
</dbReference>
<dbReference type="SUPFAM" id="SSF81383">
    <property type="entry name" value="F-box domain"/>
    <property type="match status" value="1"/>
</dbReference>
<organism evidence="1 2">
    <name type="scientific">Coprinopsis marcescibilis</name>
    <name type="common">Agaric fungus</name>
    <name type="synonym">Psathyrella marcescibilis</name>
    <dbReference type="NCBI Taxonomy" id="230819"/>
    <lineage>
        <taxon>Eukaryota</taxon>
        <taxon>Fungi</taxon>
        <taxon>Dikarya</taxon>
        <taxon>Basidiomycota</taxon>
        <taxon>Agaricomycotina</taxon>
        <taxon>Agaricomycetes</taxon>
        <taxon>Agaricomycetidae</taxon>
        <taxon>Agaricales</taxon>
        <taxon>Agaricineae</taxon>
        <taxon>Psathyrellaceae</taxon>
        <taxon>Coprinopsis</taxon>
    </lineage>
</organism>
<dbReference type="Gene3D" id="1.20.1280.50">
    <property type="match status" value="1"/>
</dbReference>
<dbReference type="Proteomes" id="UP000307440">
    <property type="component" value="Unassembled WGS sequence"/>
</dbReference>
<gene>
    <name evidence="1" type="ORF">FA15DRAFT_739579</name>
</gene>
<name>A0A5C3KWA8_COPMA</name>
<dbReference type="InterPro" id="IPR032675">
    <property type="entry name" value="LRR_dom_sf"/>
</dbReference>
<evidence type="ECO:0000313" key="1">
    <source>
        <dbReference type="EMBL" id="TFK24806.1"/>
    </source>
</evidence>
<proteinExistence type="predicted"/>
<dbReference type="OrthoDB" id="3012505at2759"/>
<protein>
    <submittedName>
        <fullName evidence="1">Uncharacterized protein</fullName>
    </submittedName>
</protein>
<accession>A0A5C3KWA8</accession>
<dbReference type="AlphaFoldDB" id="A0A5C3KWA8"/>
<keyword evidence="2" id="KW-1185">Reference proteome</keyword>